<comment type="caution">
    <text evidence="5">The sequence shown here is derived from an EMBL/GenBank/DDBJ whole genome shotgun (WGS) entry which is preliminary data.</text>
</comment>
<evidence type="ECO:0000256" key="2">
    <source>
        <dbReference type="ARBA" id="ARBA00022734"/>
    </source>
</evidence>
<sequence length="170" mass="18223">MLKRRRQGTKGTAAELTRNGEGAATNQAQVKASPHLPDLGIPLNIDGQYLGLTNSSIDNRPNNGIVAVELNSVKQGFDPDDNHLGPDLHSVNFTLTANLSSLDNQIAPPGGKNQRLWVHYSGPTKTLQVFMVDEDKPKPKAAAPALSALLDLSKHVKQRSHFGFASLDGA</sequence>
<dbReference type="InterPro" id="IPR001220">
    <property type="entry name" value="Legume_lectin_dom"/>
</dbReference>
<dbReference type="OrthoDB" id="1913956at2759"/>
<evidence type="ECO:0000256" key="1">
    <source>
        <dbReference type="ARBA" id="ARBA00007606"/>
    </source>
</evidence>
<dbReference type="InterPro" id="IPR050258">
    <property type="entry name" value="Leguminous_Lectin"/>
</dbReference>
<dbReference type="GO" id="GO:0030246">
    <property type="term" value="F:carbohydrate binding"/>
    <property type="evidence" value="ECO:0007669"/>
    <property type="project" value="UniProtKB-KW"/>
</dbReference>
<reference evidence="5" key="1">
    <citation type="submission" date="2022-02" db="EMBL/GenBank/DDBJ databases">
        <authorList>
            <person name="Henning P.M."/>
            <person name="McCubbin A.G."/>
            <person name="Shore J.S."/>
        </authorList>
    </citation>
    <scope>NUCLEOTIDE SEQUENCE</scope>
    <source>
        <strain evidence="5">F60SS</strain>
        <tissue evidence="5">Leaves</tissue>
    </source>
</reference>
<comment type="similarity">
    <text evidence="1">Belongs to the leguminous lectin family.</text>
</comment>
<gene>
    <name evidence="5" type="ORF">Tsubulata_002645</name>
</gene>
<reference evidence="5" key="2">
    <citation type="journal article" date="2023" name="Plants (Basel)">
        <title>Annotation of the Turnera subulata (Passifloraceae) Draft Genome Reveals the S-Locus Evolved after the Divergence of Turneroideae from Passifloroideae in a Stepwise Manner.</title>
        <authorList>
            <person name="Henning P.M."/>
            <person name="Roalson E.H."/>
            <person name="Mir W."/>
            <person name="McCubbin A.G."/>
            <person name="Shore J.S."/>
        </authorList>
    </citation>
    <scope>NUCLEOTIDE SEQUENCE</scope>
    <source>
        <strain evidence="5">F60SS</strain>
    </source>
</reference>
<organism evidence="5 6">
    <name type="scientific">Turnera subulata</name>
    <dbReference type="NCBI Taxonomy" id="218843"/>
    <lineage>
        <taxon>Eukaryota</taxon>
        <taxon>Viridiplantae</taxon>
        <taxon>Streptophyta</taxon>
        <taxon>Embryophyta</taxon>
        <taxon>Tracheophyta</taxon>
        <taxon>Spermatophyta</taxon>
        <taxon>Magnoliopsida</taxon>
        <taxon>eudicotyledons</taxon>
        <taxon>Gunneridae</taxon>
        <taxon>Pentapetalae</taxon>
        <taxon>rosids</taxon>
        <taxon>fabids</taxon>
        <taxon>Malpighiales</taxon>
        <taxon>Passifloraceae</taxon>
        <taxon>Turnera</taxon>
    </lineage>
</organism>
<accession>A0A9Q0G9J0</accession>
<feature type="region of interest" description="Disordered" evidence="3">
    <location>
        <begin position="1"/>
        <end position="26"/>
    </location>
</feature>
<keyword evidence="6" id="KW-1185">Reference proteome</keyword>
<evidence type="ECO:0000313" key="6">
    <source>
        <dbReference type="Proteomes" id="UP001141552"/>
    </source>
</evidence>
<evidence type="ECO:0000259" key="4">
    <source>
        <dbReference type="Pfam" id="PF00139"/>
    </source>
</evidence>
<dbReference type="SUPFAM" id="SSF49899">
    <property type="entry name" value="Concanavalin A-like lectins/glucanases"/>
    <property type="match status" value="1"/>
</dbReference>
<dbReference type="AlphaFoldDB" id="A0A9Q0G9J0"/>
<dbReference type="InterPro" id="IPR013320">
    <property type="entry name" value="ConA-like_dom_sf"/>
</dbReference>
<keyword evidence="2" id="KW-0430">Lectin</keyword>
<evidence type="ECO:0000256" key="3">
    <source>
        <dbReference type="SAM" id="MobiDB-lite"/>
    </source>
</evidence>
<dbReference type="Proteomes" id="UP001141552">
    <property type="component" value="Unassembled WGS sequence"/>
</dbReference>
<protein>
    <recommendedName>
        <fullName evidence="4">Legume lectin domain-containing protein</fullName>
    </recommendedName>
</protein>
<dbReference type="Pfam" id="PF00139">
    <property type="entry name" value="Lectin_legB"/>
    <property type="match status" value="1"/>
</dbReference>
<dbReference type="EMBL" id="JAKUCV010001841">
    <property type="protein sequence ID" value="KAJ4844910.1"/>
    <property type="molecule type" value="Genomic_DNA"/>
</dbReference>
<dbReference type="Gene3D" id="2.60.120.200">
    <property type="match status" value="1"/>
</dbReference>
<evidence type="ECO:0000313" key="5">
    <source>
        <dbReference type="EMBL" id="KAJ4844910.1"/>
    </source>
</evidence>
<name>A0A9Q0G9J0_9ROSI</name>
<proteinExistence type="inferred from homology"/>
<dbReference type="PANTHER" id="PTHR32401">
    <property type="entry name" value="CONCANAVALIN A-LIKE LECTIN FAMILY PROTEIN"/>
    <property type="match status" value="1"/>
</dbReference>
<feature type="domain" description="Legume lectin" evidence="4">
    <location>
        <begin position="43"/>
        <end position="167"/>
    </location>
</feature>
<dbReference type="PANTHER" id="PTHR32401:SF48">
    <property type="entry name" value="LEGUME LECTIN DOMAIN-CONTAINING PROTEIN"/>
    <property type="match status" value="1"/>
</dbReference>